<reference evidence="1 2" key="1">
    <citation type="submission" date="2018-12" db="EMBL/GenBank/DDBJ databases">
        <authorList>
            <consortium name="Pathogen Informatics"/>
        </authorList>
    </citation>
    <scope>NUCLEOTIDE SEQUENCE [LARGE SCALE GENOMIC DNA]</scope>
    <source>
        <strain evidence="1 2">NCTC6754</strain>
    </source>
</reference>
<proteinExistence type="predicted"/>
<keyword evidence="1" id="KW-0282">Flagellum</keyword>
<dbReference type="Proteomes" id="UP000269208">
    <property type="component" value="Chromosome"/>
</dbReference>
<name>A0A3S4IJQ2_SALET</name>
<dbReference type="GO" id="GO:0009424">
    <property type="term" value="C:bacterial-type flagellum hook"/>
    <property type="evidence" value="ECO:0007669"/>
    <property type="project" value="InterPro"/>
</dbReference>
<protein>
    <submittedName>
        <fullName evidence="1">Flagellar hook-length control protein</fullName>
    </submittedName>
</protein>
<evidence type="ECO:0000313" key="2">
    <source>
        <dbReference type="Proteomes" id="UP000269208"/>
    </source>
</evidence>
<dbReference type="AlphaFoldDB" id="A0A3S4IJQ2"/>
<dbReference type="EMBL" id="LR134190">
    <property type="protein sequence ID" value="VEB57981.1"/>
    <property type="molecule type" value="Genomic_DNA"/>
</dbReference>
<organism evidence="1 2">
    <name type="scientific">Salmonella enterica I</name>
    <dbReference type="NCBI Taxonomy" id="59201"/>
    <lineage>
        <taxon>Bacteria</taxon>
        <taxon>Pseudomonadati</taxon>
        <taxon>Pseudomonadota</taxon>
        <taxon>Gammaproteobacteria</taxon>
        <taxon>Enterobacterales</taxon>
        <taxon>Enterobacteriaceae</taxon>
        <taxon>Salmonella</taxon>
    </lineage>
</organism>
<accession>A0A3S4IJQ2</accession>
<evidence type="ECO:0000313" key="1">
    <source>
        <dbReference type="EMBL" id="VEB57981.1"/>
    </source>
</evidence>
<gene>
    <name evidence="1" type="primary">STY2182</name>
    <name evidence="1" type="ORF">NCTC6754_05175</name>
</gene>
<keyword evidence="1" id="KW-0966">Cell projection</keyword>
<dbReference type="InterPro" id="IPR001635">
    <property type="entry name" value="Flag_hook_Flik"/>
</dbReference>
<keyword evidence="1" id="KW-0969">Cilium</keyword>
<sequence length="134" mass="13793">MITLPQLITTDTDMTAGLTSGKTTGSAEDFLALLAGALGADGAQGKDARITLADLQAAGGKLSKELLTQHGEPGQAVKLADLLAQKANATDETLTDLTQAQHLLSTLTPSLKTSALAALSKTAQHDEKNARAER</sequence>
<dbReference type="PRINTS" id="PR01007">
    <property type="entry name" value="FLGHOOKFLIK"/>
</dbReference>
<dbReference type="GO" id="GO:0044780">
    <property type="term" value="P:bacterial-type flagellum assembly"/>
    <property type="evidence" value="ECO:0007669"/>
    <property type="project" value="InterPro"/>
</dbReference>